<dbReference type="InterPro" id="IPR005921">
    <property type="entry name" value="HutH"/>
</dbReference>
<organism evidence="11 12">
    <name type="scientific">Streptomyces typhae</name>
    <dbReference type="NCBI Taxonomy" id="2681492"/>
    <lineage>
        <taxon>Bacteria</taxon>
        <taxon>Bacillati</taxon>
        <taxon>Actinomycetota</taxon>
        <taxon>Actinomycetes</taxon>
        <taxon>Kitasatosporales</taxon>
        <taxon>Streptomycetaceae</taxon>
        <taxon>Streptomyces</taxon>
    </lineage>
</organism>
<dbReference type="GO" id="GO:0045548">
    <property type="term" value="F:phenylalanine ammonia-lyase activity"/>
    <property type="evidence" value="ECO:0007669"/>
    <property type="project" value="UniProtKB-ARBA"/>
</dbReference>
<evidence type="ECO:0000256" key="6">
    <source>
        <dbReference type="ARBA" id="ARBA00049269"/>
    </source>
</evidence>
<dbReference type="EMBL" id="WPNZ01000001">
    <property type="protein sequence ID" value="MVO83474.1"/>
    <property type="molecule type" value="Genomic_DNA"/>
</dbReference>
<dbReference type="SUPFAM" id="SSF48557">
    <property type="entry name" value="L-aspartase-like"/>
    <property type="match status" value="1"/>
</dbReference>
<dbReference type="GO" id="GO:0004397">
    <property type="term" value="F:histidine ammonia-lyase activity"/>
    <property type="evidence" value="ECO:0007669"/>
    <property type="project" value="UniProtKB-UniRule"/>
</dbReference>
<dbReference type="FunFam" id="1.10.275.10:FF:000005">
    <property type="entry name" value="Histidine ammonia-lyase"/>
    <property type="match status" value="1"/>
</dbReference>
<dbReference type="NCBIfam" id="TIGR01225">
    <property type="entry name" value="hutH"/>
    <property type="match status" value="1"/>
</dbReference>
<dbReference type="PANTHER" id="PTHR10362">
    <property type="entry name" value="HISTIDINE AMMONIA-LYASE"/>
    <property type="match status" value="1"/>
</dbReference>
<dbReference type="UniPathway" id="UPA00379">
    <property type="reaction ID" value="UER00549"/>
</dbReference>
<feature type="modified residue" description="2,3-didehydroalanine (Ser)" evidence="7">
    <location>
        <position position="144"/>
    </location>
</feature>
<evidence type="ECO:0000256" key="10">
    <source>
        <dbReference type="RuleBase" id="RU004480"/>
    </source>
</evidence>
<comment type="pathway">
    <text evidence="1 7 9">Amino-acid degradation; L-histidine degradation into L-glutamate; N-formimidoyl-L-glutamate from L-histidine: step 1/3.</text>
</comment>
<dbReference type="GO" id="GO:0019557">
    <property type="term" value="P:L-histidine catabolic process to glutamate and formate"/>
    <property type="evidence" value="ECO:0007669"/>
    <property type="project" value="UniProtKB-UniPathway"/>
</dbReference>
<evidence type="ECO:0000256" key="1">
    <source>
        <dbReference type="ARBA" id="ARBA00005113"/>
    </source>
</evidence>
<keyword evidence="4 7" id="KW-0369">Histidine metabolism</keyword>
<comment type="subcellular location">
    <subcellularLocation>
        <location evidence="7 10">Cytoplasm</location>
    </subcellularLocation>
</comment>
<dbReference type="CDD" id="cd00332">
    <property type="entry name" value="PAL-HAL"/>
    <property type="match status" value="1"/>
</dbReference>
<comment type="catalytic activity">
    <reaction evidence="6 7 9">
        <text>L-histidine = trans-urocanate + NH4(+)</text>
        <dbReference type="Rhea" id="RHEA:21232"/>
        <dbReference type="ChEBI" id="CHEBI:17771"/>
        <dbReference type="ChEBI" id="CHEBI:28938"/>
        <dbReference type="ChEBI" id="CHEBI:57595"/>
        <dbReference type="EC" id="4.3.1.3"/>
    </reaction>
</comment>
<dbReference type="InterPro" id="IPR008948">
    <property type="entry name" value="L-Aspartase-like"/>
</dbReference>
<feature type="cross-link" description="5-imidazolinone (Ala-Gly)" evidence="7">
    <location>
        <begin position="143"/>
        <end position="145"/>
    </location>
</feature>
<comment type="PTM">
    <text evidence="7">Contains an active site 4-methylidene-imidazol-5-one (MIO), which is formed autocatalytically by cyclization and dehydration of residues Cys-Ser-Gly.</text>
</comment>
<keyword evidence="12" id="KW-1185">Reference proteome</keyword>
<keyword evidence="7" id="KW-0963">Cytoplasm</keyword>
<dbReference type="InterPro" id="IPR024083">
    <property type="entry name" value="Fumarase/histidase_N"/>
</dbReference>
<name>A0A6L6WQM2_9ACTN</name>
<dbReference type="EC" id="4.3.1.3" evidence="3 7"/>
<dbReference type="Pfam" id="PF00221">
    <property type="entry name" value="Lyase_aromatic"/>
    <property type="match status" value="1"/>
</dbReference>
<dbReference type="GO" id="GO:0009800">
    <property type="term" value="P:cinnamic acid biosynthetic process"/>
    <property type="evidence" value="ECO:0007669"/>
    <property type="project" value="UniProtKB-ARBA"/>
</dbReference>
<protein>
    <recommendedName>
        <fullName evidence="3 7">Histidine ammonia-lyase</fullName>
        <shortName evidence="7">Histidase</shortName>
        <ecNumber evidence="3 7">4.3.1.3</ecNumber>
    </recommendedName>
</protein>
<dbReference type="InterPro" id="IPR001106">
    <property type="entry name" value="Aromatic_Lyase"/>
</dbReference>
<evidence type="ECO:0000256" key="9">
    <source>
        <dbReference type="RuleBase" id="RU004479"/>
    </source>
</evidence>
<evidence type="ECO:0000256" key="2">
    <source>
        <dbReference type="ARBA" id="ARBA00007238"/>
    </source>
</evidence>
<dbReference type="RefSeq" id="WP_157164174.1">
    <property type="nucleotide sequence ID" value="NZ_WPNZ01000001.1"/>
</dbReference>
<dbReference type="GO" id="GO:0051289">
    <property type="term" value="P:protein homotetramerization"/>
    <property type="evidence" value="ECO:0007669"/>
    <property type="project" value="UniProtKB-ARBA"/>
</dbReference>
<comment type="similarity">
    <text evidence="2 7 8">Belongs to the PAL/histidase family.</text>
</comment>
<accession>A0A6L6WQM2</accession>
<dbReference type="HAMAP" id="MF_00229">
    <property type="entry name" value="His_ammonia_lyase"/>
    <property type="match status" value="1"/>
</dbReference>
<evidence type="ECO:0000313" key="12">
    <source>
        <dbReference type="Proteomes" id="UP000483802"/>
    </source>
</evidence>
<gene>
    <name evidence="7 11" type="primary">hutH</name>
    <name evidence="11" type="ORF">GPA10_01550</name>
</gene>
<dbReference type="PROSITE" id="PS00488">
    <property type="entry name" value="PAL_HISTIDASE"/>
    <property type="match status" value="1"/>
</dbReference>
<evidence type="ECO:0000256" key="4">
    <source>
        <dbReference type="ARBA" id="ARBA00022808"/>
    </source>
</evidence>
<comment type="caution">
    <text evidence="11">The sequence shown here is derived from an EMBL/GenBank/DDBJ whole genome shotgun (WGS) entry which is preliminary data.</text>
</comment>
<evidence type="ECO:0000256" key="7">
    <source>
        <dbReference type="HAMAP-Rule" id="MF_00229"/>
    </source>
</evidence>
<dbReference type="Gene3D" id="1.10.275.10">
    <property type="entry name" value="Fumarase/aspartase (N-terminal domain)"/>
    <property type="match status" value="1"/>
</dbReference>
<sequence>MQTVVLGTTGTTAADVVAVARSNARVVIGEDAVAALAAAREIVDALAAKPDPVYGVSTGFGALATRHIGPELRAQLQRNIVRSHAAGMGPRVEREVVRALMFLRLKTVCSGHTGVRPEVARTMADVLNAGITPVVHEYGSLGCSGDLAPLSHCALTLMGEGEAEGPDGTVRAAGALLAEHGITPVELREKEGLALLNGTDGMLGMLIMALADLDVLYKSADVTAALSLEALLGTAKVLAPELHAIRPHPGQAASAANMAAVLAGSGLTGHHQDDAPRVQDAYSVRCAPQVAGAGRDTLAHARTVAERELAAAVDNPVVLPDGRVESNGNFHGAPVAYVLDFLAVAAADLGSIAERRTDRLLDKNRSHGLPPFLADDAGVDSGLMIAQYTQAALVSELKRLAVPASADSIPSSAMQEDHVSMGWSAARKLRTAVANLRRVIAVELYAATRAVELREGLTPAPASRAVVEAVRKAGVEGPGPDRFLAPDLAAADAFVGEGRLVAAVEAVTGPLA</sequence>
<evidence type="ECO:0000256" key="8">
    <source>
        <dbReference type="RuleBase" id="RU003954"/>
    </source>
</evidence>
<dbReference type="GO" id="GO:0005737">
    <property type="term" value="C:cytoplasm"/>
    <property type="evidence" value="ECO:0007669"/>
    <property type="project" value="UniProtKB-SubCell"/>
</dbReference>
<dbReference type="FunFam" id="1.20.200.10:FF:000012">
    <property type="entry name" value="Tyrosine ammonia-lyase"/>
    <property type="match status" value="1"/>
</dbReference>
<dbReference type="Gene3D" id="1.20.200.10">
    <property type="entry name" value="Fumarase/aspartase (Central domain)"/>
    <property type="match status" value="1"/>
</dbReference>
<dbReference type="AlphaFoldDB" id="A0A6L6WQM2"/>
<keyword evidence="5 7" id="KW-0456">Lyase</keyword>
<dbReference type="Proteomes" id="UP000483802">
    <property type="component" value="Unassembled WGS sequence"/>
</dbReference>
<dbReference type="InterPro" id="IPR022313">
    <property type="entry name" value="Phe/His_NH3-lyase_AS"/>
</dbReference>
<dbReference type="GO" id="GO:0019556">
    <property type="term" value="P:L-histidine catabolic process to glutamate and formamide"/>
    <property type="evidence" value="ECO:0007669"/>
    <property type="project" value="UniProtKB-UniPathway"/>
</dbReference>
<dbReference type="NCBIfam" id="NF006871">
    <property type="entry name" value="PRK09367.1"/>
    <property type="match status" value="1"/>
</dbReference>
<proteinExistence type="inferred from homology"/>
<evidence type="ECO:0000256" key="5">
    <source>
        <dbReference type="ARBA" id="ARBA00023239"/>
    </source>
</evidence>
<evidence type="ECO:0000256" key="3">
    <source>
        <dbReference type="ARBA" id="ARBA00012994"/>
    </source>
</evidence>
<evidence type="ECO:0000313" key="11">
    <source>
        <dbReference type="EMBL" id="MVO83474.1"/>
    </source>
</evidence>
<reference evidence="11 12" key="1">
    <citation type="submission" date="2019-11" db="EMBL/GenBank/DDBJ databases">
        <title>Streptomyces typhae sp. nov., a novel endophytic actinomycete isolated from the root of cattail pollen (Typha angustifolia L.).</title>
        <authorList>
            <person name="Peng C."/>
        </authorList>
    </citation>
    <scope>NUCLEOTIDE SEQUENCE [LARGE SCALE GENOMIC DNA]</scope>
    <source>
        <strain evidence="12">p1417</strain>
    </source>
</reference>